<dbReference type="SMART" id="SM00112">
    <property type="entry name" value="CA"/>
    <property type="match status" value="9"/>
</dbReference>
<dbReference type="GO" id="GO:0030154">
    <property type="term" value="P:cell differentiation"/>
    <property type="evidence" value="ECO:0007669"/>
    <property type="project" value="UniProtKB-KW"/>
</dbReference>
<dbReference type="AlphaFoldDB" id="A0A1S3F5U5"/>
<keyword evidence="8" id="KW-0221">Differentiation</keyword>
<keyword evidence="4" id="KW-0597">Phosphoprotein</keyword>
<feature type="domain" description="Cadherin" evidence="22">
    <location>
        <begin position="815"/>
        <end position="933"/>
    </location>
</feature>
<evidence type="ECO:0000313" key="24">
    <source>
        <dbReference type="RefSeq" id="XP_012871434.1"/>
    </source>
</evidence>
<dbReference type="GO" id="GO:0016324">
    <property type="term" value="C:apical plasma membrane"/>
    <property type="evidence" value="ECO:0007669"/>
    <property type="project" value="UniProtKB-SubCell"/>
</dbReference>
<dbReference type="FunFam" id="2.60.40.60:FF:000098">
    <property type="entry name" value="cadherin-23 isoform X1"/>
    <property type="match status" value="1"/>
</dbReference>
<keyword evidence="5" id="KW-0812">Transmembrane</keyword>
<feature type="signal peptide" evidence="21">
    <location>
        <begin position="1"/>
        <end position="20"/>
    </location>
</feature>
<evidence type="ECO:0000256" key="20">
    <source>
        <dbReference type="SAM" id="MobiDB-lite"/>
    </source>
</evidence>
<dbReference type="Gene3D" id="2.60.40.60">
    <property type="entry name" value="Cadherins"/>
    <property type="match status" value="9"/>
</dbReference>
<feature type="domain" description="Cadherin" evidence="22">
    <location>
        <begin position="486"/>
        <end position="591"/>
    </location>
</feature>
<evidence type="ECO:0000256" key="12">
    <source>
        <dbReference type="ARBA" id="ARBA00022989"/>
    </source>
</evidence>
<reference evidence="24" key="1">
    <citation type="submission" date="2025-08" db="UniProtKB">
        <authorList>
            <consortium name="RefSeq"/>
        </authorList>
    </citation>
    <scope>IDENTIFICATION</scope>
    <source>
        <tissue evidence="24">Kidney</tissue>
    </source>
</reference>
<feature type="compositionally biased region" description="Polar residues" evidence="20">
    <location>
        <begin position="1239"/>
        <end position="1250"/>
    </location>
</feature>
<feature type="region of interest" description="Disordered" evidence="20">
    <location>
        <begin position="1186"/>
        <end position="1250"/>
    </location>
</feature>
<dbReference type="RefSeq" id="XP_012871434.1">
    <property type="nucleotide sequence ID" value="XM_013015980.1"/>
</dbReference>
<feature type="domain" description="Cadherin" evidence="22">
    <location>
        <begin position="718"/>
        <end position="813"/>
    </location>
</feature>
<evidence type="ECO:0000256" key="17">
    <source>
        <dbReference type="ARBA" id="ARBA00064960"/>
    </source>
</evidence>
<evidence type="ECO:0000256" key="14">
    <source>
        <dbReference type="ARBA" id="ARBA00023273"/>
    </source>
</evidence>
<dbReference type="FunFam" id="2.60.40.60:FF:000252">
    <property type="entry name" value="Cadherin related family member 2"/>
    <property type="match status" value="1"/>
</dbReference>
<keyword evidence="3" id="KW-1003">Cell membrane</keyword>
<evidence type="ECO:0000256" key="11">
    <source>
        <dbReference type="ARBA" id="ARBA00022949"/>
    </source>
</evidence>
<gene>
    <name evidence="24" type="primary">Cdhr2</name>
</gene>
<keyword evidence="9 19" id="KW-0106">Calcium</keyword>
<dbReference type="OrthoDB" id="6491773at2759"/>
<dbReference type="STRING" id="10020.ENSDORP00000016330"/>
<feature type="domain" description="Cadherin" evidence="22">
    <location>
        <begin position="373"/>
        <end position="485"/>
    </location>
</feature>
<feature type="chain" id="PRO_5010204383" description="Cadherin-related family member 2" evidence="21">
    <location>
        <begin position="21"/>
        <end position="1250"/>
    </location>
</feature>
<dbReference type="GO" id="GO:0060429">
    <property type="term" value="P:epithelium development"/>
    <property type="evidence" value="ECO:0007669"/>
    <property type="project" value="UniProtKB-ARBA"/>
</dbReference>
<dbReference type="InterPro" id="IPR002126">
    <property type="entry name" value="Cadherin-like_dom"/>
</dbReference>
<sequence length="1250" mass="136321">MAQLWLLCFLLPALMGSVTANKPPKFTSNITNLVVLPEDLPVGAEAFWLYAEDEDNDALTYAMSGEDSTFFSVNPRTGEVKVASSLDYETDYFLSFEVSVRDPYNAPVVATMKVLLEDRNDNIPVFQDTSLSTSINETLPVGSVVFSVLAEDKDSGTGGTVEYFIEKVTPNSVENQHLFRILDNGSIILNGSLSYNNKSSFYQLELKACDLGGLLNGKNITHCSQPVYLSISVVDQADLDPQFVRDFYSASVSEDAALGSSVLAVEAVDGDRGVKDPVIYSISNSTKSGWFEIETEGGVGVIRVNDTLDREQLLQEDEEVQVQVTATEEHLNIYGQEAQASVWVTIRVTDVNDHKPEFYNCSLESCAFTADEAQASFTGWVEEHAASRIPIEGLTMVAYDPDKGRNGTFELFLEGPDAPAFSVSPTRAAGSADVQVLVRDSEMVDYENKTVMMVQVVATDVVSKNSSVASVTIHLRDINDHRPTFPKNLYIFEVPEHSPPGFVVTNTTLATDPDTGEWGHITYSLLPGNGVDLFEVDPDTGTVTVRDSLNLDREQQTVYFLTLQATDGGNQASTTMLEIHLLDINDNAPEVMGSYNVFVQEERGNVSLTILAQDKDQPGTNNSLLIFTLLPGPYSHNFSLDPRTGLLTNLGPLDREAIDPALEGRIVLGVRVSDCGVPPQSTEVNVTITVEDINDNEPIFNQSGYQFPVAEREAGIWVGTVEAWDADQTEANNRISFSLSGSGANNFLLQSSMLGSGRAEGRLRLPPDVSLDYETQNFFQLTVHAENPGPQGPEATADVQVIVEDVNDEPPTLVAASLQEISVAENGSQHGQVAEIQAQDVDTGARLVIELVDVICTKAGLDVGSLCHGWFSVKANGSVYINQSEAIDFEACDRVMLVVRACDLDTDPRFQAYSNNGTLGITIEDVNDNAPHFLLDNKTFVIIPELVIPDQQVAYVQARDEDSGANANIKFSLLRVDFVSQDGTTTPFNNYFQIFTTSEAGVFTGSIQLVTSLDSTLQGTYQVTVQARDHVLDNVTHKTQITLNLFTVDQSYRVRLQFSTSKDEVGANVEDIKAALAQATRTSVYVVDIQNINPAARAQAVSYLDAYFVFPNGTALTLNQLSVMIRRDQDSLTQLLNMGLVVLVRGGERGRGKGRYNAERANPMLDLPAKDLEYVSSSSDQDYVSLNSLDENSVDVNRDSQATKKKPGHSPPGPDLEPLSVVLADRKMGAEGPGREVLSFTNASLDTTDL</sequence>
<evidence type="ECO:0000256" key="8">
    <source>
        <dbReference type="ARBA" id="ARBA00022782"/>
    </source>
</evidence>
<dbReference type="PANTHER" id="PTHR24026">
    <property type="entry name" value="FAT ATYPICAL CADHERIN-RELATED"/>
    <property type="match status" value="1"/>
</dbReference>
<evidence type="ECO:0000256" key="18">
    <source>
        <dbReference type="ARBA" id="ARBA00067497"/>
    </source>
</evidence>
<dbReference type="FunFam" id="2.60.40.60:FF:000168">
    <property type="entry name" value="Cadherin-related family member 2"/>
    <property type="match status" value="1"/>
</dbReference>
<keyword evidence="12" id="KW-1133">Transmembrane helix</keyword>
<feature type="domain" description="Cadherin" evidence="22">
    <location>
        <begin position="244"/>
        <end position="358"/>
    </location>
</feature>
<dbReference type="GO" id="GO:0050839">
    <property type="term" value="F:cell adhesion molecule binding"/>
    <property type="evidence" value="ECO:0007669"/>
    <property type="project" value="TreeGrafter"/>
</dbReference>
<evidence type="ECO:0000259" key="22">
    <source>
        <dbReference type="PROSITE" id="PS50268"/>
    </source>
</evidence>
<evidence type="ECO:0000256" key="2">
    <source>
        <dbReference type="ARBA" id="ARBA00004282"/>
    </source>
</evidence>
<comment type="subunit">
    <text evidence="17">Part of the IMAC/intermicrovillar adhesion complex/intermicrovillar tip-link complex composed of ANKS4B, MYO7B, USH1C, CDHR2 and CDHR5. Interacts with MAST2. Interacts (via cytoplasmic domain) with USH1C and MYO7B; required for proper localization of CDHR2 to microvilli tips and its function in brush border differentiation.</text>
</comment>
<evidence type="ECO:0000313" key="23">
    <source>
        <dbReference type="Proteomes" id="UP000081671"/>
    </source>
</evidence>
<organism evidence="23 24">
    <name type="scientific">Dipodomys ordii</name>
    <name type="common">Ord's kangaroo rat</name>
    <dbReference type="NCBI Taxonomy" id="10020"/>
    <lineage>
        <taxon>Eukaryota</taxon>
        <taxon>Metazoa</taxon>
        <taxon>Chordata</taxon>
        <taxon>Craniata</taxon>
        <taxon>Vertebrata</taxon>
        <taxon>Euteleostomi</taxon>
        <taxon>Mammalia</taxon>
        <taxon>Eutheria</taxon>
        <taxon>Euarchontoglires</taxon>
        <taxon>Glires</taxon>
        <taxon>Rodentia</taxon>
        <taxon>Castorimorpha</taxon>
        <taxon>Heteromyidae</taxon>
        <taxon>Dipodomyinae</taxon>
        <taxon>Dipodomys</taxon>
    </lineage>
</organism>
<dbReference type="PANTHER" id="PTHR24026:SF133">
    <property type="entry name" value="CADHERIN-RELATED FAMILY MEMBER 2"/>
    <property type="match status" value="1"/>
</dbReference>
<dbReference type="PROSITE" id="PS50268">
    <property type="entry name" value="CADHERIN_2"/>
    <property type="match status" value="9"/>
</dbReference>
<keyword evidence="6 21" id="KW-0732">Signal</keyword>
<dbReference type="GO" id="GO:0031528">
    <property type="term" value="C:microvillus membrane"/>
    <property type="evidence" value="ECO:0007669"/>
    <property type="project" value="UniProtKB-SubCell"/>
</dbReference>
<keyword evidence="14" id="KW-0966">Cell projection</keyword>
<dbReference type="FunFam" id="2.60.40.60:FF:000264">
    <property type="entry name" value="Cadherin-related family member 2"/>
    <property type="match status" value="1"/>
</dbReference>
<dbReference type="GeneID" id="105985434"/>
<evidence type="ECO:0000256" key="10">
    <source>
        <dbReference type="ARBA" id="ARBA00022889"/>
    </source>
</evidence>
<evidence type="ECO:0000256" key="19">
    <source>
        <dbReference type="PROSITE-ProRule" id="PRU00043"/>
    </source>
</evidence>
<feature type="domain" description="Cadherin" evidence="22">
    <location>
        <begin position="127"/>
        <end position="243"/>
    </location>
</feature>
<evidence type="ECO:0000256" key="9">
    <source>
        <dbReference type="ARBA" id="ARBA00022837"/>
    </source>
</evidence>
<evidence type="ECO:0000256" key="6">
    <source>
        <dbReference type="ARBA" id="ARBA00022729"/>
    </source>
</evidence>
<evidence type="ECO:0000256" key="15">
    <source>
        <dbReference type="ARBA" id="ARBA00059631"/>
    </source>
</evidence>
<feature type="domain" description="Cadherin" evidence="22">
    <location>
        <begin position="28"/>
        <end position="126"/>
    </location>
</feature>
<dbReference type="FunFam" id="2.60.40.60:FF:000245">
    <property type="entry name" value="Cadherin related family member 2"/>
    <property type="match status" value="1"/>
</dbReference>
<evidence type="ECO:0000256" key="3">
    <source>
        <dbReference type="ARBA" id="ARBA00022475"/>
    </source>
</evidence>
<feature type="domain" description="Cadherin" evidence="22">
    <location>
        <begin position="591"/>
        <end position="700"/>
    </location>
</feature>
<dbReference type="InParanoid" id="A0A1S3F5U5"/>
<dbReference type="PRINTS" id="PR00205">
    <property type="entry name" value="CADHERIN"/>
</dbReference>
<dbReference type="CTD" id="54825"/>
<dbReference type="FunCoup" id="A0A1S3F5U5">
    <property type="interactions" value="28"/>
</dbReference>
<evidence type="ECO:0000256" key="7">
    <source>
        <dbReference type="ARBA" id="ARBA00022737"/>
    </source>
</evidence>
<dbReference type="InterPro" id="IPR020894">
    <property type="entry name" value="Cadherin_CS"/>
</dbReference>
<dbReference type="FunFam" id="2.60.40.60:FF:000101">
    <property type="entry name" value="FAT atypical cadherin 4"/>
    <property type="match status" value="1"/>
</dbReference>
<feature type="compositionally biased region" description="Polar residues" evidence="20">
    <location>
        <begin position="1186"/>
        <end position="1195"/>
    </location>
</feature>
<protein>
    <recommendedName>
        <fullName evidence="18">Cadherin-related family member 2</fullName>
    </recommendedName>
</protein>
<dbReference type="Proteomes" id="UP000081671">
    <property type="component" value="Unplaced"/>
</dbReference>
<dbReference type="PROSITE" id="PS00232">
    <property type="entry name" value="CADHERIN_1"/>
    <property type="match status" value="5"/>
</dbReference>
<comment type="function">
    <text evidence="15">Intermicrovillar adhesion molecule that forms, via its extracellular domain, calcium-dependent heterophilic complexes with CDHR5 on adjacent microvilli. Thereby, controls the packing of microvilli at the apical membrane of epithelial cells. Through its cytoplasmic domain, interacts with microvillus cytoplasmic proteins to form the intermicrovillar adhesion complex/IMAC. This complex plays a central role in microvilli and epithelial brush border differentiation. May also play a role in cell-cell adhesion and contact inhibition in epithelial cells.</text>
</comment>
<keyword evidence="10" id="KW-0130">Cell adhesion</keyword>
<dbReference type="InterPro" id="IPR015919">
    <property type="entry name" value="Cadherin-like_sf"/>
</dbReference>
<comment type="subcellular location">
    <subcellularLocation>
        <location evidence="1">Apical cell membrane</location>
        <topology evidence="1">Single-pass type I membrane protein</topology>
    </subcellularLocation>
    <subcellularLocation>
        <location evidence="2">Cell junction</location>
    </subcellularLocation>
    <subcellularLocation>
        <location evidence="16">Cell projection</location>
        <location evidence="16">Microvillus membrane</location>
        <topology evidence="16">Single-pass type I membrane protein</topology>
    </subcellularLocation>
</comment>
<dbReference type="GO" id="GO:0005509">
    <property type="term" value="F:calcium ion binding"/>
    <property type="evidence" value="ECO:0007669"/>
    <property type="project" value="UniProtKB-UniRule"/>
</dbReference>
<feature type="domain" description="Cadherin" evidence="22">
    <location>
        <begin position="935"/>
        <end position="1058"/>
    </location>
</feature>
<dbReference type="GO" id="GO:0007156">
    <property type="term" value="P:homophilic cell adhesion via plasma membrane adhesion molecules"/>
    <property type="evidence" value="ECO:0007669"/>
    <property type="project" value="InterPro"/>
</dbReference>
<keyword evidence="13" id="KW-0472">Membrane</keyword>
<evidence type="ECO:0000256" key="5">
    <source>
        <dbReference type="ARBA" id="ARBA00022692"/>
    </source>
</evidence>
<evidence type="ECO:0000256" key="13">
    <source>
        <dbReference type="ARBA" id="ARBA00023136"/>
    </source>
</evidence>
<accession>A0A1S3F5U5</accession>
<evidence type="ECO:0000256" key="16">
    <source>
        <dbReference type="ARBA" id="ARBA00060382"/>
    </source>
</evidence>
<dbReference type="CDD" id="cd11304">
    <property type="entry name" value="Cadherin_repeat"/>
    <property type="match status" value="9"/>
</dbReference>
<dbReference type="SUPFAM" id="SSF49313">
    <property type="entry name" value="Cadherin-like"/>
    <property type="match status" value="9"/>
</dbReference>
<dbReference type="KEGG" id="dord:105985434"/>
<keyword evidence="11" id="KW-0965">Cell junction</keyword>
<proteinExistence type="predicted"/>
<evidence type="ECO:0000256" key="4">
    <source>
        <dbReference type="ARBA" id="ARBA00022553"/>
    </source>
</evidence>
<keyword evidence="23" id="KW-1185">Reference proteome</keyword>
<dbReference type="FunFam" id="2.60.40.60:FF:000094">
    <property type="entry name" value="protocadherin gamma-C4 isoform X2"/>
    <property type="match status" value="2"/>
</dbReference>
<keyword evidence="7" id="KW-0677">Repeat</keyword>
<evidence type="ECO:0000256" key="1">
    <source>
        <dbReference type="ARBA" id="ARBA00004247"/>
    </source>
</evidence>
<dbReference type="GO" id="GO:0070161">
    <property type="term" value="C:anchoring junction"/>
    <property type="evidence" value="ECO:0007669"/>
    <property type="project" value="UniProtKB-SubCell"/>
</dbReference>
<dbReference type="FunFam" id="2.60.40.60:FF:000221">
    <property type="entry name" value="Cadherin related family member 2"/>
    <property type="match status" value="1"/>
</dbReference>
<evidence type="ECO:0000256" key="21">
    <source>
        <dbReference type="SAM" id="SignalP"/>
    </source>
</evidence>
<dbReference type="Pfam" id="PF00028">
    <property type="entry name" value="Cadherin"/>
    <property type="match status" value="7"/>
</dbReference>
<name>A0A1S3F5U5_DIPOR</name>